<dbReference type="CDD" id="cd04301">
    <property type="entry name" value="NAT_SF"/>
    <property type="match status" value="1"/>
</dbReference>
<keyword evidence="3" id="KW-1185">Reference proteome</keyword>
<dbReference type="EMBL" id="BAET01000020">
    <property type="protein sequence ID" value="GAB56052.1"/>
    <property type="molecule type" value="Genomic_DNA"/>
</dbReference>
<evidence type="ECO:0000259" key="1">
    <source>
        <dbReference type="PROSITE" id="PS51186"/>
    </source>
</evidence>
<accession>H5TCM5</accession>
<dbReference type="PROSITE" id="PS51186">
    <property type="entry name" value="GNAT"/>
    <property type="match status" value="1"/>
</dbReference>
<dbReference type="Proteomes" id="UP000053586">
    <property type="component" value="Unassembled WGS sequence"/>
</dbReference>
<dbReference type="GO" id="GO:0016747">
    <property type="term" value="F:acyltransferase activity, transferring groups other than amino-acyl groups"/>
    <property type="evidence" value="ECO:0007669"/>
    <property type="project" value="InterPro"/>
</dbReference>
<dbReference type="STRING" id="56804.BAE46_07180"/>
<dbReference type="SUPFAM" id="SSF55729">
    <property type="entry name" value="Acyl-CoA N-acyltransferases (Nat)"/>
    <property type="match status" value="1"/>
</dbReference>
<comment type="caution">
    <text evidence="2">The sequence shown here is derived from an EMBL/GenBank/DDBJ whole genome shotgun (WGS) entry which is preliminary data.</text>
</comment>
<dbReference type="AlphaFoldDB" id="H5TCM5"/>
<proteinExistence type="predicted"/>
<reference evidence="2 3" key="1">
    <citation type="journal article" date="2012" name="J. Bacteriol.">
        <title>Genome sequence of proteorhodopsin-containing sea ice bacterium Glaciecola punicea ACAM 611T.</title>
        <authorList>
            <person name="Qin Q.-L."/>
            <person name="Xie B.-B."/>
            <person name="Shu Y.-L."/>
            <person name="Rong J.-C."/>
            <person name="Zhao D.-L."/>
            <person name="Zhang X.-Y."/>
            <person name="Chen X.-L."/>
            <person name="Zhou B.-C."/>
            <person name="Zhanga Y.-Z."/>
        </authorList>
    </citation>
    <scope>NUCLEOTIDE SEQUENCE [LARGE SCALE GENOMIC DNA]</scope>
    <source>
        <strain evidence="2 3">ACAM 611</strain>
    </source>
</reference>
<dbReference type="eggNOG" id="COG2153">
    <property type="taxonomic scope" value="Bacteria"/>
</dbReference>
<dbReference type="InterPro" id="IPR000182">
    <property type="entry name" value="GNAT_dom"/>
</dbReference>
<evidence type="ECO:0000313" key="3">
    <source>
        <dbReference type="Proteomes" id="UP000053586"/>
    </source>
</evidence>
<feature type="domain" description="N-acetyltransferase" evidence="1">
    <location>
        <begin position="6"/>
        <end position="150"/>
    </location>
</feature>
<dbReference type="InterPro" id="IPR016181">
    <property type="entry name" value="Acyl_CoA_acyltransferase"/>
</dbReference>
<name>H5TCM5_9ALTE</name>
<reference evidence="2 3" key="2">
    <citation type="journal article" date="2017" name="Antonie Van Leeuwenhoek">
        <title>Rhizobium rhizosphaerae sp. nov., a novel species isolated from rice rhizosphere.</title>
        <authorList>
            <person name="Zhao J.J."/>
            <person name="Zhang J."/>
            <person name="Zhang R.J."/>
            <person name="Zhang C.W."/>
            <person name="Yin H.Q."/>
            <person name="Zhang X.X."/>
        </authorList>
    </citation>
    <scope>NUCLEOTIDE SEQUENCE [LARGE SCALE GENOMIC DNA]</scope>
    <source>
        <strain evidence="2 3">ACAM 611</strain>
    </source>
</reference>
<dbReference type="Pfam" id="PF13673">
    <property type="entry name" value="Acetyltransf_10"/>
    <property type="match status" value="1"/>
</dbReference>
<dbReference type="Gene3D" id="3.40.630.30">
    <property type="match status" value="1"/>
</dbReference>
<sequence length="155" mass="18035">MNYLCLPFNELTCLQLYEILHLRSETFVLEQTCIYQDIDYKDIQDDVHHLMLYEHEKLIAYARLLPQGLSFNTPSIGRILLVQSMRGSGLGRKFIQECVDRTFLLWPKCDITIGAQSHLSRLYRTFGFTEVSKHYLEDGIMHVDMCISKNTAPSL</sequence>
<protein>
    <submittedName>
        <fullName evidence="2">ElaA protein</fullName>
    </submittedName>
</protein>
<dbReference type="RefSeq" id="WP_006005787.1">
    <property type="nucleotide sequence ID" value="NZ_BAET01000020.1"/>
</dbReference>
<gene>
    <name evidence="2" type="primary">elaA</name>
    <name evidence="2" type="ORF">GPUN_1937</name>
</gene>
<organism evidence="2 3">
    <name type="scientific">Glaciecola punicea ACAM 611</name>
    <dbReference type="NCBI Taxonomy" id="1121923"/>
    <lineage>
        <taxon>Bacteria</taxon>
        <taxon>Pseudomonadati</taxon>
        <taxon>Pseudomonadota</taxon>
        <taxon>Gammaproteobacteria</taxon>
        <taxon>Alteromonadales</taxon>
        <taxon>Alteromonadaceae</taxon>
        <taxon>Glaciecola</taxon>
    </lineage>
</organism>
<dbReference type="OrthoDB" id="9796171at2"/>
<evidence type="ECO:0000313" key="2">
    <source>
        <dbReference type="EMBL" id="GAB56052.1"/>
    </source>
</evidence>